<dbReference type="GO" id="GO:0051287">
    <property type="term" value="F:NAD binding"/>
    <property type="evidence" value="ECO:0007669"/>
    <property type="project" value="InterPro"/>
</dbReference>
<feature type="domain" description="UDP-glucose/GDP-mannose dehydrogenase N-terminal" evidence="2">
    <location>
        <begin position="1"/>
        <end position="112"/>
    </location>
</feature>
<dbReference type="Gene3D" id="3.40.50.720">
    <property type="entry name" value="NAD(P)-binding Rossmann-like Domain"/>
    <property type="match status" value="1"/>
</dbReference>
<sequence length="133" mass="13779">MRVSVFGLGYVGCVSAACLASMGHEVIGVDVNQMKVDLVNDGKAPVVEERIGELIAEVVRTGALRATGDVREAIKDSEVSLVCVGTPSEPNGSLCTTYLERVTEQIGAALAEGPSRGAGRPSYSAAPCSRARV</sequence>
<feature type="region of interest" description="Disordered" evidence="1">
    <location>
        <begin position="112"/>
        <end position="133"/>
    </location>
</feature>
<name>A0A4D4K5J1_9ACTN</name>
<dbReference type="InterPro" id="IPR001732">
    <property type="entry name" value="UDP-Glc/GDP-Man_DH_N"/>
</dbReference>
<dbReference type="Pfam" id="PF03721">
    <property type="entry name" value="UDPG_MGDP_dh_N"/>
    <property type="match status" value="1"/>
</dbReference>
<evidence type="ECO:0000313" key="4">
    <source>
        <dbReference type="Proteomes" id="UP000299290"/>
    </source>
</evidence>
<dbReference type="AlphaFoldDB" id="A0A4D4K5J1"/>
<dbReference type="EMBL" id="BJHV01000001">
    <property type="protein sequence ID" value="GDY41183.1"/>
    <property type="molecule type" value="Genomic_DNA"/>
</dbReference>
<dbReference type="PANTHER" id="PTHR43750:SF1">
    <property type="entry name" value="GDP-MANNOSE 6-DEHYDROGENASE"/>
    <property type="match status" value="1"/>
</dbReference>
<dbReference type="Proteomes" id="UP000299290">
    <property type="component" value="Unassembled WGS sequence"/>
</dbReference>
<organism evidence="3 4">
    <name type="scientific">Streptomyces antimycoticus</name>
    <dbReference type="NCBI Taxonomy" id="68175"/>
    <lineage>
        <taxon>Bacteria</taxon>
        <taxon>Bacillati</taxon>
        <taxon>Actinomycetota</taxon>
        <taxon>Actinomycetes</taxon>
        <taxon>Kitasatosporales</taxon>
        <taxon>Streptomycetaceae</taxon>
        <taxon>Streptomyces</taxon>
        <taxon>Streptomyces violaceusniger group</taxon>
    </lineage>
</organism>
<protein>
    <recommendedName>
        <fullName evidence="2">UDP-glucose/GDP-mannose dehydrogenase N-terminal domain-containing protein</fullName>
    </recommendedName>
</protein>
<dbReference type="SUPFAM" id="SSF51735">
    <property type="entry name" value="NAD(P)-binding Rossmann-fold domains"/>
    <property type="match status" value="1"/>
</dbReference>
<comment type="caution">
    <text evidence="3">The sequence shown here is derived from an EMBL/GenBank/DDBJ whole genome shotgun (WGS) entry which is preliminary data.</text>
</comment>
<dbReference type="PROSITE" id="PS51257">
    <property type="entry name" value="PROKAR_LIPOPROTEIN"/>
    <property type="match status" value="1"/>
</dbReference>
<evidence type="ECO:0000256" key="1">
    <source>
        <dbReference type="SAM" id="MobiDB-lite"/>
    </source>
</evidence>
<evidence type="ECO:0000259" key="2">
    <source>
        <dbReference type="Pfam" id="PF03721"/>
    </source>
</evidence>
<gene>
    <name evidence="3" type="ORF">SANT12839_020650</name>
</gene>
<evidence type="ECO:0000313" key="3">
    <source>
        <dbReference type="EMBL" id="GDY41183.1"/>
    </source>
</evidence>
<dbReference type="InterPro" id="IPR036291">
    <property type="entry name" value="NAD(P)-bd_dom_sf"/>
</dbReference>
<keyword evidence="4" id="KW-1185">Reference proteome</keyword>
<proteinExistence type="predicted"/>
<dbReference type="GO" id="GO:0016616">
    <property type="term" value="F:oxidoreductase activity, acting on the CH-OH group of donors, NAD or NADP as acceptor"/>
    <property type="evidence" value="ECO:0007669"/>
    <property type="project" value="InterPro"/>
</dbReference>
<dbReference type="PANTHER" id="PTHR43750">
    <property type="entry name" value="UDP-GLUCOSE 6-DEHYDROGENASE TUAD"/>
    <property type="match status" value="1"/>
</dbReference>
<reference evidence="3 4" key="1">
    <citation type="journal article" date="2020" name="Int. J. Syst. Evol. Microbiol.">
        <title>Reclassification of Streptomyces castelarensis and Streptomyces sporoclivatus as later heterotypic synonyms of Streptomyces antimycoticus.</title>
        <authorList>
            <person name="Komaki H."/>
            <person name="Tamura T."/>
        </authorList>
    </citation>
    <scope>NUCLEOTIDE SEQUENCE [LARGE SCALE GENOMIC DNA]</scope>
    <source>
        <strain evidence="3 4">NBRC 12839</strain>
    </source>
</reference>
<accession>A0A4D4K5J1</accession>